<name>A0ABX1SX55_9BIFI</name>
<dbReference type="EMBL" id="JAAIIJ010000021">
    <property type="protein sequence ID" value="NMN02415.1"/>
    <property type="molecule type" value="Genomic_DNA"/>
</dbReference>
<dbReference type="CDD" id="cd00093">
    <property type="entry name" value="HTH_XRE"/>
    <property type="match status" value="1"/>
</dbReference>
<proteinExistence type="predicted"/>
<accession>A0ABX1SX55</accession>
<protein>
    <submittedName>
        <fullName evidence="2">XRE family transcriptional regulator</fullName>
    </submittedName>
</protein>
<dbReference type="InterPro" id="IPR010982">
    <property type="entry name" value="Lambda_DNA-bd_dom_sf"/>
</dbReference>
<dbReference type="PROSITE" id="PS50943">
    <property type="entry name" value="HTH_CROC1"/>
    <property type="match status" value="1"/>
</dbReference>
<dbReference type="Gene3D" id="1.10.260.40">
    <property type="entry name" value="lambda repressor-like DNA-binding domains"/>
    <property type="match status" value="1"/>
</dbReference>
<evidence type="ECO:0000313" key="3">
    <source>
        <dbReference type="Proteomes" id="UP000553756"/>
    </source>
</evidence>
<comment type="caution">
    <text evidence="2">The sequence shown here is derived from an EMBL/GenBank/DDBJ whole genome shotgun (WGS) entry which is preliminary data.</text>
</comment>
<organism evidence="2 3">
    <name type="scientific">Bifidobacterium panos</name>
    <dbReference type="NCBI Taxonomy" id="2675321"/>
    <lineage>
        <taxon>Bacteria</taxon>
        <taxon>Bacillati</taxon>
        <taxon>Actinomycetota</taxon>
        <taxon>Actinomycetes</taxon>
        <taxon>Bifidobacteriales</taxon>
        <taxon>Bifidobacteriaceae</taxon>
        <taxon>Bifidobacterium</taxon>
    </lineage>
</organism>
<dbReference type="Pfam" id="PF01381">
    <property type="entry name" value="HTH_3"/>
    <property type="match status" value="1"/>
</dbReference>
<feature type="domain" description="HTH cro/C1-type" evidence="1">
    <location>
        <begin position="41"/>
        <end position="97"/>
    </location>
</feature>
<gene>
    <name evidence="2" type="ORF">G1C94_1037</name>
</gene>
<reference evidence="2 3" key="1">
    <citation type="submission" date="2020-02" db="EMBL/GenBank/DDBJ databases">
        <title>Characterization of phylogenetic diversity of novel bifidobacterial species isolated in Czech ZOOs.</title>
        <authorList>
            <person name="Lugli G.A."/>
            <person name="Vera N.B."/>
            <person name="Ventura M."/>
        </authorList>
    </citation>
    <scope>NUCLEOTIDE SEQUENCE [LARGE SCALE GENOMIC DNA]</scope>
    <source>
        <strain evidence="2 3">DSM 109963</strain>
    </source>
</reference>
<dbReference type="SUPFAM" id="SSF47413">
    <property type="entry name" value="lambda repressor-like DNA-binding domains"/>
    <property type="match status" value="1"/>
</dbReference>
<evidence type="ECO:0000313" key="2">
    <source>
        <dbReference type="EMBL" id="NMN02415.1"/>
    </source>
</evidence>
<dbReference type="SMART" id="SM00530">
    <property type="entry name" value="HTH_XRE"/>
    <property type="match status" value="1"/>
</dbReference>
<dbReference type="InterPro" id="IPR001387">
    <property type="entry name" value="Cro/C1-type_HTH"/>
</dbReference>
<evidence type="ECO:0000259" key="1">
    <source>
        <dbReference type="PROSITE" id="PS50943"/>
    </source>
</evidence>
<keyword evidence="3" id="KW-1185">Reference proteome</keyword>
<dbReference type="RefSeq" id="WP_172145810.1">
    <property type="nucleotide sequence ID" value="NZ_JAAIIJ010000021.1"/>
</dbReference>
<sequence length="99" mass="11446">MTAETNRPHIDELIKHYSDSDPKFAREYEREKARLETAAALMQLRERQGLSQRELAKLVHKPQSTIARIESGRMNPTIGLLEQIAHTLHKQLRISFIDA</sequence>
<dbReference type="Proteomes" id="UP000553756">
    <property type="component" value="Unassembled WGS sequence"/>
</dbReference>